<gene>
    <name evidence="6" type="ORF">AGERDE_LOCUS13132</name>
</gene>
<keyword evidence="2" id="KW-0479">Metal-binding</keyword>
<evidence type="ECO:0000313" key="7">
    <source>
        <dbReference type="Proteomes" id="UP000789831"/>
    </source>
</evidence>
<protein>
    <submittedName>
        <fullName evidence="6">10352_t:CDS:1</fullName>
    </submittedName>
</protein>
<dbReference type="OrthoDB" id="2430528at2759"/>
<reference evidence="6" key="1">
    <citation type="submission" date="2021-06" db="EMBL/GenBank/DDBJ databases">
        <authorList>
            <person name="Kallberg Y."/>
            <person name="Tangrot J."/>
            <person name="Rosling A."/>
        </authorList>
    </citation>
    <scope>NUCLEOTIDE SEQUENCE</scope>
    <source>
        <strain evidence="6">MT106</strain>
    </source>
</reference>
<dbReference type="AlphaFoldDB" id="A0A9N9HIR3"/>
<organism evidence="6 7">
    <name type="scientific">Ambispora gerdemannii</name>
    <dbReference type="NCBI Taxonomy" id="144530"/>
    <lineage>
        <taxon>Eukaryota</taxon>
        <taxon>Fungi</taxon>
        <taxon>Fungi incertae sedis</taxon>
        <taxon>Mucoromycota</taxon>
        <taxon>Glomeromycotina</taxon>
        <taxon>Glomeromycetes</taxon>
        <taxon>Archaeosporales</taxon>
        <taxon>Ambisporaceae</taxon>
        <taxon>Ambispora</taxon>
    </lineage>
</organism>
<keyword evidence="5" id="KW-0539">Nucleus</keyword>
<evidence type="ECO:0000256" key="4">
    <source>
        <dbReference type="ARBA" id="ARBA00022833"/>
    </source>
</evidence>
<dbReference type="InterPro" id="IPR012337">
    <property type="entry name" value="RNaseH-like_sf"/>
</dbReference>
<keyword evidence="3" id="KW-0863">Zinc-finger</keyword>
<evidence type="ECO:0000256" key="5">
    <source>
        <dbReference type="ARBA" id="ARBA00023242"/>
    </source>
</evidence>
<dbReference type="InterPro" id="IPR052035">
    <property type="entry name" value="ZnF_BED_domain_contain"/>
</dbReference>
<dbReference type="PANTHER" id="PTHR46481:SF10">
    <property type="entry name" value="ZINC FINGER BED DOMAIN-CONTAINING PROTEIN 39"/>
    <property type="match status" value="1"/>
</dbReference>
<comment type="caution">
    <text evidence="6">The sequence shown here is derived from an EMBL/GenBank/DDBJ whole genome shotgun (WGS) entry which is preliminary data.</text>
</comment>
<evidence type="ECO:0000313" key="6">
    <source>
        <dbReference type="EMBL" id="CAG8691807.1"/>
    </source>
</evidence>
<evidence type="ECO:0000256" key="3">
    <source>
        <dbReference type="ARBA" id="ARBA00022771"/>
    </source>
</evidence>
<accession>A0A9N9HIR3</accession>
<sequence length="202" mass="23489">KIGFIGITCHWLTPKFETIDILLCCEKIPYPHTSQAILSFISTKLKEFDLEQKVIFAVSDNGANMIRAFKDSEKISQFKKLIKFFTTSVKQSEHLDQAQITIAKNKNSEIQENDLIRFIDDNSEQEDVNITDKTDETDNKDGVENEEANELIEISKLKLLRNISDVRTRWNSSYYSWQRLLELREAIEWLATTLPLQRENNA</sequence>
<dbReference type="GO" id="GO:0005634">
    <property type="term" value="C:nucleus"/>
    <property type="evidence" value="ECO:0007669"/>
    <property type="project" value="UniProtKB-SubCell"/>
</dbReference>
<evidence type="ECO:0000256" key="2">
    <source>
        <dbReference type="ARBA" id="ARBA00022723"/>
    </source>
</evidence>
<evidence type="ECO:0000256" key="1">
    <source>
        <dbReference type="ARBA" id="ARBA00004123"/>
    </source>
</evidence>
<comment type="subcellular location">
    <subcellularLocation>
        <location evidence="1">Nucleus</location>
    </subcellularLocation>
</comment>
<keyword evidence="7" id="KW-1185">Reference proteome</keyword>
<dbReference type="SUPFAM" id="SSF53098">
    <property type="entry name" value="Ribonuclease H-like"/>
    <property type="match status" value="1"/>
</dbReference>
<feature type="non-terminal residue" evidence="6">
    <location>
        <position position="1"/>
    </location>
</feature>
<proteinExistence type="predicted"/>
<keyword evidence="4" id="KW-0862">Zinc</keyword>
<dbReference type="GO" id="GO:0008270">
    <property type="term" value="F:zinc ion binding"/>
    <property type="evidence" value="ECO:0007669"/>
    <property type="project" value="UniProtKB-KW"/>
</dbReference>
<dbReference type="EMBL" id="CAJVPL010014764">
    <property type="protein sequence ID" value="CAG8691807.1"/>
    <property type="molecule type" value="Genomic_DNA"/>
</dbReference>
<dbReference type="Proteomes" id="UP000789831">
    <property type="component" value="Unassembled WGS sequence"/>
</dbReference>
<dbReference type="PANTHER" id="PTHR46481">
    <property type="entry name" value="ZINC FINGER BED DOMAIN-CONTAINING PROTEIN 4"/>
    <property type="match status" value="1"/>
</dbReference>
<name>A0A9N9HIR3_9GLOM</name>